<dbReference type="PANTHER" id="PTHR24096:SF149">
    <property type="entry name" value="AMP-BINDING DOMAIN-CONTAINING PROTEIN-RELATED"/>
    <property type="match status" value="1"/>
</dbReference>
<dbReference type="InterPro" id="IPR000873">
    <property type="entry name" value="AMP-dep_synth/lig_dom"/>
</dbReference>
<name>A0ABR2X2H4_9FUNG</name>
<evidence type="ECO:0000259" key="3">
    <source>
        <dbReference type="Pfam" id="PF00501"/>
    </source>
</evidence>
<comment type="similarity">
    <text evidence="1">Belongs to the ATP-dependent AMP-binding enzyme family.</text>
</comment>
<evidence type="ECO:0000313" key="5">
    <source>
        <dbReference type="Proteomes" id="UP001479436"/>
    </source>
</evidence>
<feature type="domain" description="AMP-dependent synthetase/ligase" evidence="3">
    <location>
        <begin position="3"/>
        <end position="318"/>
    </location>
</feature>
<feature type="non-terminal residue" evidence="4">
    <location>
        <position position="326"/>
    </location>
</feature>
<comment type="caution">
    <text evidence="4">The sequence shown here is derived from an EMBL/GenBank/DDBJ whole genome shotgun (WGS) entry which is preliminary data.</text>
</comment>
<proteinExistence type="inferred from homology"/>
<organism evidence="4 5">
    <name type="scientific">Basidiobolus ranarum</name>
    <dbReference type="NCBI Taxonomy" id="34480"/>
    <lineage>
        <taxon>Eukaryota</taxon>
        <taxon>Fungi</taxon>
        <taxon>Fungi incertae sedis</taxon>
        <taxon>Zoopagomycota</taxon>
        <taxon>Entomophthoromycotina</taxon>
        <taxon>Basidiobolomycetes</taxon>
        <taxon>Basidiobolales</taxon>
        <taxon>Basidiobolaceae</taxon>
        <taxon>Basidiobolus</taxon>
    </lineage>
</organism>
<sequence length="326" mass="35798">MVGDRVAMFTPNHVLYSTVLMGVLAAGGTVTPANPQYTASEFARQLSETQSKIVVTNNSLLPLVREALNLASIDRYHLIVLESSWEPSVYSIDQMLVEATFQRPLVNPESTAYICYSSGTSGQPKGVVTTHLNIVSSICQQSLIYESRGQVISGSLPYYHMYGLCRCLHTPLVVPGAQTVVMSRFDIVEFLEAIEKYRITKLMIVPPIALMLLKHPLADKFNMSSVRKINSAAAPLGKELSLELTHKFGITVVEGYGLTETSPVALCFAYDDHLHGAVGQLAPNMEAKIVCPETGKELSYDQEGEIWFRGPNIMQGYFLNSTATAE</sequence>
<dbReference type="Proteomes" id="UP001479436">
    <property type="component" value="Unassembled WGS sequence"/>
</dbReference>
<accession>A0ABR2X2H4</accession>
<keyword evidence="2" id="KW-0436">Ligase</keyword>
<keyword evidence="5" id="KW-1185">Reference proteome</keyword>
<evidence type="ECO:0000313" key="4">
    <source>
        <dbReference type="EMBL" id="KAK9767972.1"/>
    </source>
</evidence>
<evidence type="ECO:0000256" key="2">
    <source>
        <dbReference type="ARBA" id="ARBA00022598"/>
    </source>
</evidence>
<protein>
    <recommendedName>
        <fullName evidence="3">AMP-dependent synthetase/ligase domain-containing protein</fullName>
    </recommendedName>
</protein>
<dbReference type="PANTHER" id="PTHR24096">
    <property type="entry name" value="LONG-CHAIN-FATTY-ACID--COA LIGASE"/>
    <property type="match status" value="1"/>
</dbReference>
<gene>
    <name evidence="4" type="ORF">K7432_001785</name>
</gene>
<dbReference type="Pfam" id="PF00501">
    <property type="entry name" value="AMP-binding"/>
    <property type="match status" value="1"/>
</dbReference>
<evidence type="ECO:0000256" key="1">
    <source>
        <dbReference type="ARBA" id="ARBA00006432"/>
    </source>
</evidence>
<dbReference type="PROSITE" id="PS00455">
    <property type="entry name" value="AMP_BINDING"/>
    <property type="match status" value="1"/>
</dbReference>
<dbReference type="SUPFAM" id="SSF56801">
    <property type="entry name" value="Acetyl-CoA synthetase-like"/>
    <property type="match status" value="1"/>
</dbReference>
<reference evidence="4 5" key="1">
    <citation type="submission" date="2023-04" db="EMBL/GenBank/DDBJ databases">
        <title>Genome of Basidiobolus ranarum AG-B5.</title>
        <authorList>
            <person name="Stajich J.E."/>
            <person name="Carter-House D."/>
            <person name="Gryganskyi A."/>
        </authorList>
    </citation>
    <scope>NUCLEOTIDE SEQUENCE [LARGE SCALE GENOMIC DNA]</scope>
    <source>
        <strain evidence="4 5">AG-B5</strain>
    </source>
</reference>
<dbReference type="EMBL" id="JASJQH010000043">
    <property type="protein sequence ID" value="KAK9767972.1"/>
    <property type="molecule type" value="Genomic_DNA"/>
</dbReference>
<dbReference type="InterPro" id="IPR020845">
    <property type="entry name" value="AMP-binding_CS"/>
</dbReference>
<dbReference type="Gene3D" id="2.30.38.10">
    <property type="entry name" value="Luciferase, Domain 3"/>
    <property type="match status" value="1"/>
</dbReference>
<dbReference type="Gene3D" id="3.40.50.980">
    <property type="match status" value="2"/>
</dbReference>